<proteinExistence type="predicted"/>
<reference evidence="1" key="1">
    <citation type="submission" date="2023-03" db="EMBL/GenBank/DDBJ databases">
        <title>Chromosome-level genomes of two armyworms, Mythimna separata and Mythimna loreyi, provide insights into the biosynthesis and reception of sex pheromones.</title>
        <authorList>
            <person name="Zhao H."/>
        </authorList>
    </citation>
    <scope>NUCLEOTIDE SEQUENCE</scope>
    <source>
        <strain evidence="1">BeijingLab</strain>
    </source>
</reference>
<organism evidence="1 2">
    <name type="scientific">Mythimna loreyi</name>
    <dbReference type="NCBI Taxonomy" id="667449"/>
    <lineage>
        <taxon>Eukaryota</taxon>
        <taxon>Metazoa</taxon>
        <taxon>Ecdysozoa</taxon>
        <taxon>Arthropoda</taxon>
        <taxon>Hexapoda</taxon>
        <taxon>Insecta</taxon>
        <taxon>Pterygota</taxon>
        <taxon>Neoptera</taxon>
        <taxon>Endopterygota</taxon>
        <taxon>Lepidoptera</taxon>
        <taxon>Glossata</taxon>
        <taxon>Ditrysia</taxon>
        <taxon>Noctuoidea</taxon>
        <taxon>Noctuidae</taxon>
        <taxon>Noctuinae</taxon>
        <taxon>Hadenini</taxon>
        <taxon>Mythimna</taxon>
    </lineage>
</organism>
<accession>A0ACC2QVZ8</accession>
<protein>
    <submittedName>
        <fullName evidence="1">Uncharacterized protein</fullName>
    </submittedName>
</protein>
<gene>
    <name evidence="1" type="ORF">PYW08_015361</name>
</gene>
<evidence type="ECO:0000313" key="1">
    <source>
        <dbReference type="EMBL" id="KAJ8726964.1"/>
    </source>
</evidence>
<keyword evidence="2" id="KW-1185">Reference proteome</keyword>
<name>A0ACC2QVZ8_9NEOP</name>
<dbReference type="EMBL" id="CM056783">
    <property type="protein sequence ID" value="KAJ8726964.1"/>
    <property type="molecule type" value="Genomic_DNA"/>
</dbReference>
<evidence type="ECO:0000313" key="2">
    <source>
        <dbReference type="Proteomes" id="UP001231649"/>
    </source>
</evidence>
<comment type="caution">
    <text evidence="1">The sequence shown here is derived from an EMBL/GenBank/DDBJ whole genome shotgun (WGS) entry which is preliminary data.</text>
</comment>
<sequence>MLFGTIKKLLSSEYNEFDDTILVESPFAEITRDGKITLRLVQLGLSSKAFIIASERDITGKEATTSDGTPLCRESSVIEILSLYPWESIRLTVFKTSQKQALKASFINDGVRYFELRDIPKKKIFWSIWCSTIKELHCSDKKWPFSLSTQVDTRKQEFRVAECIELRFIKHTEKEKRSKWTDKYLYLGSTREQEDKIRPVPVPGLGRAEEINLYYLKPRYFGCWEQSEHWVQCGDSSLNTLIKYSK</sequence>
<dbReference type="Proteomes" id="UP001231649">
    <property type="component" value="Chromosome 7"/>
</dbReference>